<name>A0A2S4JFG8_9SPIO</name>
<gene>
    <name evidence="15" type="ORF">AU468_13915</name>
</gene>
<evidence type="ECO:0000313" key="16">
    <source>
        <dbReference type="Proteomes" id="UP000237350"/>
    </source>
</evidence>
<comment type="caution">
    <text evidence="15">The sequence shown here is derived from an EMBL/GenBank/DDBJ whole genome shotgun (WGS) entry which is preliminary data.</text>
</comment>
<keyword evidence="4 13" id="KW-0547">Nucleotide-binding</keyword>
<feature type="domain" description="SF4 helicase" evidence="14">
    <location>
        <begin position="175"/>
        <end position="440"/>
    </location>
</feature>
<dbReference type="Proteomes" id="UP000237350">
    <property type="component" value="Unassembled WGS sequence"/>
</dbReference>
<evidence type="ECO:0000256" key="3">
    <source>
        <dbReference type="ARBA" id="ARBA00022705"/>
    </source>
</evidence>
<comment type="catalytic activity">
    <reaction evidence="11 13">
        <text>ATP + H2O = ADP + phosphate + H(+)</text>
        <dbReference type="Rhea" id="RHEA:13065"/>
        <dbReference type="ChEBI" id="CHEBI:15377"/>
        <dbReference type="ChEBI" id="CHEBI:15378"/>
        <dbReference type="ChEBI" id="CHEBI:30616"/>
        <dbReference type="ChEBI" id="CHEBI:43474"/>
        <dbReference type="ChEBI" id="CHEBI:456216"/>
        <dbReference type="EC" id="5.6.2.3"/>
    </reaction>
</comment>
<dbReference type="GO" id="GO:1990077">
    <property type="term" value="C:primosome complex"/>
    <property type="evidence" value="ECO:0007669"/>
    <property type="project" value="UniProtKB-UniRule"/>
</dbReference>
<dbReference type="OrthoDB" id="9773982at2"/>
<keyword evidence="6 13" id="KW-0347">Helicase</keyword>
<dbReference type="PANTHER" id="PTHR30153">
    <property type="entry name" value="REPLICATIVE DNA HELICASE DNAB"/>
    <property type="match status" value="1"/>
</dbReference>
<dbReference type="SMART" id="SM00382">
    <property type="entry name" value="AAA"/>
    <property type="match status" value="1"/>
</dbReference>
<dbReference type="GO" id="GO:0016887">
    <property type="term" value="F:ATP hydrolysis activity"/>
    <property type="evidence" value="ECO:0007669"/>
    <property type="project" value="RHEA"/>
</dbReference>
<evidence type="ECO:0000256" key="2">
    <source>
        <dbReference type="ARBA" id="ARBA00022515"/>
    </source>
</evidence>
<sequence length="441" mass="48860">MEGRLPPHNLEAEVATLGSVLLDASTVPKVMEFVRPDDFYRKAHGSIFDAVLSLWDRGESIDLITLTNELQSGGILERVGGASYISSLTTAVPTSANVEYYAQIVRQTALRRRLITIAAELTESCFDDTIPTRQLLEDAERRIFELAETNQTQSFQPAKEVVRRTISAIEKLYHNQDAYTGIPSGLSDLDSMTSGFQASEFIVIGARPSVGKTALALSMAAHMSIGQNIPVGFFTLEMSDMALMQRLVASEARIGSQTIRTGMLRSSDFANLTHAAGRLYDAPLWISDSPGMRLLDLRAQARRMVGQHGVKAIFVDYITLITNENRELARHEQIAEISRSLKALARELDVPVIALSQVSRDTEGKRPMLSSIRESGSIEQDADVVIFLHRERNLEESSTENMNVIKTELIVAKQRNGPVGTIEIAFVPRYTKFENLADDMK</sequence>
<dbReference type="GO" id="GO:0006269">
    <property type="term" value="P:DNA replication, synthesis of primer"/>
    <property type="evidence" value="ECO:0007669"/>
    <property type="project" value="UniProtKB-UniRule"/>
</dbReference>
<dbReference type="PROSITE" id="PS51199">
    <property type="entry name" value="SF4_HELICASE"/>
    <property type="match status" value="1"/>
</dbReference>
<dbReference type="EC" id="5.6.2.3" evidence="12 13"/>
<evidence type="ECO:0000256" key="1">
    <source>
        <dbReference type="ARBA" id="ARBA00008428"/>
    </source>
</evidence>
<dbReference type="InterPro" id="IPR007692">
    <property type="entry name" value="DNA_helicase_DnaB"/>
</dbReference>
<evidence type="ECO:0000256" key="8">
    <source>
        <dbReference type="ARBA" id="ARBA00023125"/>
    </source>
</evidence>
<dbReference type="InterPro" id="IPR016136">
    <property type="entry name" value="DNA_helicase_N/primase_C"/>
</dbReference>
<keyword evidence="7 13" id="KW-0067">ATP-binding</keyword>
<dbReference type="Gene3D" id="3.40.50.300">
    <property type="entry name" value="P-loop containing nucleotide triphosphate hydrolases"/>
    <property type="match status" value="1"/>
</dbReference>
<dbReference type="GO" id="GO:0003677">
    <property type="term" value="F:DNA binding"/>
    <property type="evidence" value="ECO:0007669"/>
    <property type="project" value="UniProtKB-UniRule"/>
</dbReference>
<dbReference type="SUPFAM" id="SSF52540">
    <property type="entry name" value="P-loop containing nucleoside triphosphate hydrolases"/>
    <property type="match status" value="1"/>
</dbReference>
<evidence type="ECO:0000256" key="10">
    <source>
        <dbReference type="ARBA" id="ARBA00044932"/>
    </source>
</evidence>
<accession>A0A2S4JFG8</accession>
<evidence type="ECO:0000313" key="15">
    <source>
        <dbReference type="EMBL" id="POQ98308.1"/>
    </source>
</evidence>
<evidence type="ECO:0000256" key="9">
    <source>
        <dbReference type="ARBA" id="ARBA00023235"/>
    </source>
</evidence>
<organism evidence="15 16">
    <name type="scientific">Alkalispirochaeta sphaeroplastigenens</name>
    <dbReference type="NCBI Taxonomy" id="1187066"/>
    <lineage>
        <taxon>Bacteria</taxon>
        <taxon>Pseudomonadati</taxon>
        <taxon>Spirochaetota</taxon>
        <taxon>Spirochaetia</taxon>
        <taxon>Spirochaetales</taxon>
        <taxon>Spirochaetaceae</taxon>
        <taxon>Alkalispirochaeta</taxon>
    </lineage>
</organism>
<dbReference type="Gene3D" id="1.10.860.10">
    <property type="entry name" value="DNAb Helicase, Chain A"/>
    <property type="match status" value="1"/>
</dbReference>
<dbReference type="Pfam" id="PF00772">
    <property type="entry name" value="DnaB"/>
    <property type="match status" value="1"/>
</dbReference>
<proteinExistence type="inferred from homology"/>
<evidence type="ECO:0000259" key="14">
    <source>
        <dbReference type="PROSITE" id="PS51199"/>
    </source>
</evidence>
<keyword evidence="9" id="KW-0413">Isomerase</keyword>
<protein>
    <recommendedName>
        <fullName evidence="12 13">Replicative DNA helicase</fullName>
        <ecNumber evidence="12 13">5.6.2.3</ecNumber>
    </recommendedName>
</protein>
<comment type="similarity">
    <text evidence="1 13">Belongs to the helicase family. DnaB subfamily.</text>
</comment>
<dbReference type="EMBL" id="LPWH01000124">
    <property type="protein sequence ID" value="POQ98308.1"/>
    <property type="molecule type" value="Genomic_DNA"/>
</dbReference>
<reference evidence="16" key="1">
    <citation type="submission" date="2015-12" db="EMBL/GenBank/DDBJ databases">
        <authorList>
            <person name="Lodha T.D."/>
            <person name="Chintalapati S."/>
            <person name="Chintalapati V.R."/>
            <person name="Sravanthi T."/>
        </authorList>
    </citation>
    <scope>NUCLEOTIDE SEQUENCE [LARGE SCALE GENOMIC DNA]</scope>
    <source>
        <strain evidence="16">JC133</strain>
    </source>
</reference>
<comment type="function">
    <text evidence="10 13">The main replicative DNA helicase, it participates in initiation and elongation during chromosome replication. Travels ahead of the DNA replisome, separating dsDNA into templates for DNA synthesis. A processive ATP-dependent 5'-3' DNA helicase it has DNA-dependent ATPase activity.</text>
</comment>
<dbReference type="RefSeq" id="WP_103681257.1">
    <property type="nucleotide sequence ID" value="NZ_LPWH01000124.1"/>
</dbReference>
<dbReference type="InterPro" id="IPR036185">
    <property type="entry name" value="DNA_heli_DnaB-like_N_sf"/>
</dbReference>
<keyword evidence="2 13" id="KW-0639">Primosome</keyword>
<dbReference type="CDD" id="cd00984">
    <property type="entry name" value="DnaB_C"/>
    <property type="match status" value="1"/>
</dbReference>
<dbReference type="GO" id="GO:0005524">
    <property type="term" value="F:ATP binding"/>
    <property type="evidence" value="ECO:0007669"/>
    <property type="project" value="UniProtKB-UniRule"/>
</dbReference>
<dbReference type="InterPro" id="IPR007693">
    <property type="entry name" value="DNA_helicase_DnaB-like_N"/>
</dbReference>
<dbReference type="GO" id="GO:0005829">
    <property type="term" value="C:cytosol"/>
    <property type="evidence" value="ECO:0007669"/>
    <property type="project" value="TreeGrafter"/>
</dbReference>
<evidence type="ECO:0000256" key="11">
    <source>
        <dbReference type="ARBA" id="ARBA00048954"/>
    </source>
</evidence>
<evidence type="ECO:0000256" key="13">
    <source>
        <dbReference type="RuleBase" id="RU362085"/>
    </source>
</evidence>
<dbReference type="GO" id="GO:0043139">
    <property type="term" value="F:5'-3' DNA helicase activity"/>
    <property type="evidence" value="ECO:0007669"/>
    <property type="project" value="UniProtKB-EC"/>
</dbReference>
<dbReference type="PANTHER" id="PTHR30153:SF2">
    <property type="entry name" value="REPLICATIVE DNA HELICASE"/>
    <property type="match status" value="1"/>
</dbReference>
<dbReference type="InterPro" id="IPR027417">
    <property type="entry name" value="P-loop_NTPase"/>
</dbReference>
<evidence type="ECO:0000256" key="12">
    <source>
        <dbReference type="NCBIfam" id="TIGR00665"/>
    </source>
</evidence>
<dbReference type="InterPro" id="IPR007694">
    <property type="entry name" value="DNA_helicase_DnaB-like_C"/>
</dbReference>
<dbReference type="SUPFAM" id="SSF48024">
    <property type="entry name" value="N-terminal domain of DnaB helicase"/>
    <property type="match status" value="1"/>
</dbReference>
<dbReference type="NCBIfam" id="TIGR00665">
    <property type="entry name" value="DnaB"/>
    <property type="match status" value="1"/>
</dbReference>
<keyword evidence="5 13" id="KW-0378">Hydrolase</keyword>
<dbReference type="Pfam" id="PF03796">
    <property type="entry name" value="DnaB_C"/>
    <property type="match status" value="1"/>
</dbReference>
<dbReference type="AlphaFoldDB" id="A0A2S4JFG8"/>
<evidence type="ECO:0000256" key="7">
    <source>
        <dbReference type="ARBA" id="ARBA00022840"/>
    </source>
</evidence>
<keyword evidence="16" id="KW-1185">Reference proteome</keyword>
<evidence type="ECO:0000256" key="5">
    <source>
        <dbReference type="ARBA" id="ARBA00022801"/>
    </source>
</evidence>
<evidence type="ECO:0000256" key="4">
    <source>
        <dbReference type="ARBA" id="ARBA00022741"/>
    </source>
</evidence>
<keyword evidence="3 13" id="KW-0235">DNA replication</keyword>
<dbReference type="InterPro" id="IPR003593">
    <property type="entry name" value="AAA+_ATPase"/>
</dbReference>
<dbReference type="FunFam" id="1.10.860.10:FF:000001">
    <property type="entry name" value="Replicative DNA helicase"/>
    <property type="match status" value="1"/>
</dbReference>
<evidence type="ECO:0000256" key="6">
    <source>
        <dbReference type="ARBA" id="ARBA00022806"/>
    </source>
</evidence>
<keyword evidence="8 13" id="KW-0238">DNA-binding</keyword>